<dbReference type="InterPro" id="IPR001347">
    <property type="entry name" value="SIS_dom"/>
</dbReference>
<keyword evidence="7" id="KW-1185">Reference proteome</keyword>
<gene>
    <name evidence="6" type="primary">hexR</name>
    <name evidence="6" type="ORF">H0A61_01687</name>
</gene>
<evidence type="ECO:0000259" key="5">
    <source>
        <dbReference type="PROSITE" id="PS51464"/>
    </source>
</evidence>
<organism evidence="6 7">
    <name type="scientific">Koleobacter methoxysyntrophicus</name>
    <dbReference type="NCBI Taxonomy" id="2751313"/>
    <lineage>
        <taxon>Bacteria</taxon>
        <taxon>Bacillati</taxon>
        <taxon>Bacillota</taxon>
        <taxon>Clostridia</taxon>
        <taxon>Koleobacterales</taxon>
        <taxon>Koleobacteraceae</taxon>
        <taxon>Koleobacter</taxon>
    </lineage>
</organism>
<dbReference type="CDD" id="cd05013">
    <property type="entry name" value="SIS_RpiR"/>
    <property type="match status" value="1"/>
</dbReference>
<dbReference type="KEGG" id="kme:H0A61_01687"/>
<dbReference type="Pfam" id="PF01418">
    <property type="entry name" value="HTH_6"/>
    <property type="match status" value="1"/>
</dbReference>
<feature type="domain" description="HTH rpiR-type" evidence="4">
    <location>
        <begin position="6"/>
        <end position="82"/>
    </location>
</feature>
<dbReference type="Gene3D" id="3.40.50.10490">
    <property type="entry name" value="Glucose-6-phosphate isomerase like protein, domain 1"/>
    <property type="match status" value="1"/>
</dbReference>
<dbReference type="InterPro" id="IPR000281">
    <property type="entry name" value="HTH_RpiR"/>
</dbReference>
<keyword evidence="3" id="KW-0804">Transcription</keyword>
<reference evidence="6" key="1">
    <citation type="submission" date="2020-07" db="EMBL/GenBank/DDBJ databases">
        <title>Koleobacter methoxysyntrophicus gen. nov., sp. nov., a novel anaerobic bacterium isolated from deep subsurface oil field and proposal of Koleobacterales ord. nov. in the phylum Firmicutes.</title>
        <authorList>
            <person name="Sakamoto S."/>
            <person name="Tamaki H."/>
        </authorList>
    </citation>
    <scope>NUCLEOTIDE SEQUENCE</scope>
    <source>
        <strain evidence="6">NRmbB1</strain>
    </source>
</reference>
<dbReference type="Proteomes" id="UP000662904">
    <property type="component" value="Chromosome"/>
</dbReference>
<dbReference type="PROSITE" id="PS51071">
    <property type="entry name" value="HTH_RPIR"/>
    <property type="match status" value="1"/>
</dbReference>
<evidence type="ECO:0000313" key="7">
    <source>
        <dbReference type="Proteomes" id="UP000662904"/>
    </source>
</evidence>
<dbReference type="InterPro" id="IPR036388">
    <property type="entry name" value="WH-like_DNA-bd_sf"/>
</dbReference>
<evidence type="ECO:0000259" key="4">
    <source>
        <dbReference type="PROSITE" id="PS51071"/>
    </source>
</evidence>
<proteinExistence type="predicted"/>
<dbReference type="Pfam" id="PF01380">
    <property type="entry name" value="SIS"/>
    <property type="match status" value="1"/>
</dbReference>
<dbReference type="EMBL" id="CP059066">
    <property type="protein sequence ID" value="QSQ09326.1"/>
    <property type="molecule type" value="Genomic_DNA"/>
</dbReference>
<dbReference type="SUPFAM" id="SSF46689">
    <property type="entry name" value="Homeodomain-like"/>
    <property type="match status" value="1"/>
</dbReference>
<dbReference type="PROSITE" id="PS51464">
    <property type="entry name" value="SIS"/>
    <property type="match status" value="1"/>
</dbReference>
<evidence type="ECO:0000256" key="2">
    <source>
        <dbReference type="ARBA" id="ARBA00023125"/>
    </source>
</evidence>
<feature type="domain" description="SIS" evidence="5">
    <location>
        <begin position="128"/>
        <end position="266"/>
    </location>
</feature>
<dbReference type="InterPro" id="IPR009057">
    <property type="entry name" value="Homeodomain-like_sf"/>
</dbReference>
<dbReference type="GO" id="GO:0097367">
    <property type="term" value="F:carbohydrate derivative binding"/>
    <property type="evidence" value="ECO:0007669"/>
    <property type="project" value="InterPro"/>
</dbReference>
<evidence type="ECO:0000256" key="1">
    <source>
        <dbReference type="ARBA" id="ARBA00023015"/>
    </source>
</evidence>
<dbReference type="GO" id="GO:0003700">
    <property type="term" value="F:DNA-binding transcription factor activity"/>
    <property type="evidence" value="ECO:0007669"/>
    <property type="project" value="InterPro"/>
</dbReference>
<dbReference type="RefSeq" id="WP_206706684.1">
    <property type="nucleotide sequence ID" value="NZ_CP059066.1"/>
</dbReference>
<sequence>MEKGHSKLFERIKQYYPRLTRGQKALAEFITTHYDRAAFLTAAKLGQIVGLSESTVVRFASALGYNGFPELQEDLQEMVKNKLSTVERLELSADYMAQESVLKKVLQTDIENIRLTMEEVSENEFDSAVEAILDANRIYILGLRSAAALSNFLGYYLNLILQNVNIVNLGLSDIYEQLLPAKSGDLIIGISFPRYTRITVEAFEFAKNRGAKAIAITDSSLSPLGRKADFTLVAKSDMASFVDSLVAPMSVINALIIAVGMKEKSRISETLATLEEVWTHHKVYMAKERNDLLGFK</sequence>
<dbReference type="Gene3D" id="1.10.10.10">
    <property type="entry name" value="Winged helix-like DNA-binding domain superfamily/Winged helix DNA-binding domain"/>
    <property type="match status" value="1"/>
</dbReference>
<keyword evidence="1" id="KW-0805">Transcription regulation</keyword>
<dbReference type="InterPro" id="IPR046348">
    <property type="entry name" value="SIS_dom_sf"/>
</dbReference>
<dbReference type="SUPFAM" id="SSF53697">
    <property type="entry name" value="SIS domain"/>
    <property type="match status" value="1"/>
</dbReference>
<dbReference type="PANTHER" id="PTHR30514:SF18">
    <property type="entry name" value="RPIR-FAMILY TRANSCRIPTIONAL REGULATOR"/>
    <property type="match status" value="1"/>
</dbReference>
<dbReference type="GO" id="GO:0003677">
    <property type="term" value="F:DNA binding"/>
    <property type="evidence" value="ECO:0007669"/>
    <property type="project" value="UniProtKB-KW"/>
</dbReference>
<keyword evidence="2" id="KW-0238">DNA-binding</keyword>
<dbReference type="InterPro" id="IPR047640">
    <property type="entry name" value="RpiR-like"/>
</dbReference>
<evidence type="ECO:0000313" key="6">
    <source>
        <dbReference type="EMBL" id="QSQ09326.1"/>
    </source>
</evidence>
<evidence type="ECO:0000256" key="3">
    <source>
        <dbReference type="ARBA" id="ARBA00023163"/>
    </source>
</evidence>
<dbReference type="PANTHER" id="PTHR30514">
    <property type="entry name" value="GLUCOKINASE"/>
    <property type="match status" value="1"/>
</dbReference>
<dbReference type="AlphaFoldDB" id="A0A8A0RQ57"/>
<protein>
    <submittedName>
        <fullName evidence="6">HTH-type transcriptional regulator HexR</fullName>
    </submittedName>
</protein>
<accession>A0A8A0RQ57</accession>
<name>A0A8A0RQ57_9FIRM</name>
<dbReference type="GO" id="GO:1901135">
    <property type="term" value="P:carbohydrate derivative metabolic process"/>
    <property type="evidence" value="ECO:0007669"/>
    <property type="project" value="InterPro"/>
</dbReference>
<dbReference type="InterPro" id="IPR035472">
    <property type="entry name" value="RpiR-like_SIS"/>
</dbReference>